<organism evidence="8 9">
    <name type="scientific">Helicobacter macacae MIT 99-5501</name>
    <dbReference type="NCBI Taxonomy" id="1357400"/>
    <lineage>
        <taxon>Bacteria</taxon>
        <taxon>Pseudomonadati</taxon>
        <taxon>Campylobacterota</taxon>
        <taxon>Epsilonproteobacteria</taxon>
        <taxon>Campylobacterales</taxon>
        <taxon>Helicobacteraceae</taxon>
        <taxon>Helicobacter</taxon>
    </lineage>
</organism>
<proteinExistence type="inferred from homology"/>
<dbReference type="EMBL" id="AZJI01000005">
    <property type="protein sequence ID" value="ETD23246.1"/>
    <property type="molecule type" value="Genomic_DNA"/>
</dbReference>
<reference evidence="8 9" key="1">
    <citation type="journal article" date="2014" name="Genome Announc.">
        <title>Draft genome sequences of six enterohepatic helicobacter species isolated from humans and one from rhesus macaques.</title>
        <authorList>
            <person name="Shen Z."/>
            <person name="Sheh A."/>
            <person name="Young S.K."/>
            <person name="Abouelliel A."/>
            <person name="Ward D.V."/>
            <person name="Earl A.M."/>
            <person name="Fox J.G."/>
        </authorList>
    </citation>
    <scope>NUCLEOTIDE SEQUENCE [LARGE SCALE GENOMIC DNA]</scope>
    <source>
        <strain evidence="8 9">MIT 99-5501</strain>
    </source>
</reference>
<dbReference type="STRING" id="1357400.HMPREF2086_01045"/>
<dbReference type="AlphaFoldDB" id="V8C912"/>
<comment type="similarity">
    <text evidence="2">Belongs to the pseudouridine synthase RluA family.</text>
</comment>
<dbReference type="eggNOG" id="COG0564">
    <property type="taxonomic scope" value="Bacteria"/>
</dbReference>
<comment type="caution">
    <text evidence="8">The sequence shown here is derived from an EMBL/GenBank/DDBJ whole genome shotgun (WGS) entry which is preliminary data.</text>
</comment>
<dbReference type="Proteomes" id="UP000018731">
    <property type="component" value="Unassembled WGS sequence"/>
</dbReference>
<accession>V8C912</accession>
<dbReference type="Pfam" id="PF00849">
    <property type="entry name" value="PseudoU_synth_2"/>
    <property type="match status" value="1"/>
</dbReference>
<dbReference type="InterPro" id="IPR006145">
    <property type="entry name" value="PsdUridine_synth_RsuA/RluA"/>
</dbReference>
<dbReference type="PROSITE" id="PS01129">
    <property type="entry name" value="PSI_RLU"/>
    <property type="match status" value="1"/>
</dbReference>
<dbReference type="GO" id="GO:0140098">
    <property type="term" value="F:catalytic activity, acting on RNA"/>
    <property type="evidence" value="ECO:0007669"/>
    <property type="project" value="UniProtKB-ARBA"/>
</dbReference>
<dbReference type="GO" id="GO:0000455">
    <property type="term" value="P:enzyme-directed rRNA pseudouridine synthesis"/>
    <property type="evidence" value="ECO:0007669"/>
    <property type="project" value="TreeGrafter"/>
</dbReference>
<dbReference type="SUPFAM" id="SSF55120">
    <property type="entry name" value="Pseudouridine synthase"/>
    <property type="match status" value="1"/>
</dbReference>
<keyword evidence="9" id="KW-1185">Reference proteome</keyword>
<dbReference type="GO" id="GO:0009982">
    <property type="term" value="F:pseudouridine synthase activity"/>
    <property type="evidence" value="ECO:0007669"/>
    <property type="project" value="InterPro"/>
</dbReference>
<evidence type="ECO:0000259" key="7">
    <source>
        <dbReference type="Pfam" id="PF00849"/>
    </source>
</evidence>
<evidence type="ECO:0000256" key="5">
    <source>
        <dbReference type="ARBA" id="ARBA00033164"/>
    </source>
</evidence>
<dbReference type="PATRIC" id="fig|1357400.3.peg.1426"/>
<dbReference type="PANTHER" id="PTHR21600">
    <property type="entry name" value="MITOCHONDRIAL RNA PSEUDOURIDINE SYNTHASE"/>
    <property type="match status" value="1"/>
</dbReference>
<dbReference type="InterPro" id="IPR006224">
    <property type="entry name" value="PsdUridine_synth_RluA-like_CS"/>
</dbReference>
<dbReference type="PANTHER" id="PTHR21600:SF44">
    <property type="entry name" value="RIBOSOMAL LARGE SUBUNIT PSEUDOURIDINE SYNTHASE D"/>
    <property type="match status" value="1"/>
</dbReference>
<dbReference type="InterPro" id="IPR050188">
    <property type="entry name" value="RluA_PseudoU_synthase"/>
</dbReference>
<evidence type="ECO:0000313" key="9">
    <source>
        <dbReference type="Proteomes" id="UP000018731"/>
    </source>
</evidence>
<dbReference type="InterPro" id="IPR020103">
    <property type="entry name" value="PsdUridine_synth_cat_dom_sf"/>
</dbReference>
<evidence type="ECO:0000313" key="8">
    <source>
        <dbReference type="EMBL" id="ETD23246.1"/>
    </source>
</evidence>
<evidence type="ECO:0000256" key="2">
    <source>
        <dbReference type="ARBA" id="ARBA00010876"/>
    </source>
</evidence>
<feature type="compositionally biased region" description="Basic and acidic residues" evidence="6">
    <location>
        <begin position="316"/>
        <end position="328"/>
    </location>
</feature>
<evidence type="ECO:0000256" key="6">
    <source>
        <dbReference type="SAM" id="MobiDB-lite"/>
    </source>
</evidence>
<keyword evidence="3" id="KW-0413">Isomerase</keyword>
<feature type="domain" description="Pseudouridine synthase RsuA/RluA-like" evidence="7">
    <location>
        <begin position="85"/>
        <end position="270"/>
    </location>
</feature>
<sequence>MPFIRSQYFVDSPTKATKFLTQTLGFTPALAQKTIDKARLRIGIDARQIAQKSDILQGIVWLTHFSPHYYEASELLKPIFCTQDFALFDKPPKLLTHPKGNFLHKSLLDSIRFFCGDEAQSIHRLDFETSGAILIAKHKKAQIALKTALMNRKIHKCYLAKVRGEIKNECHINAPIITPTRTQKSQNLSIRSKIDYAALKSNATESSTPKSSTLEYSALESNILQSATKEKSSKSAITRVVPIYFDGEHTFIKAFPLTGRTHQIRLHLAHIGHAIENDFLYGVSDEVSERYLDELRIIRAESATRANIDTKSTTKPNEKSNVKSKAQADSKKTCHTNEELNEICNKKCRDFADKVLALHSFGVDFCYEGVRYMLSTKAPSWWEAR</sequence>
<evidence type="ECO:0000256" key="3">
    <source>
        <dbReference type="ARBA" id="ARBA00023235"/>
    </source>
</evidence>
<evidence type="ECO:0000256" key="1">
    <source>
        <dbReference type="ARBA" id="ARBA00000073"/>
    </source>
</evidence>
<dbReference type="HOGENOM" id="CLU_016902_5_0_7"/>
<dbReference type="Gene3D" id="3.30.2350.10">
    <property type="entry name" value="Pseudouridine synthase"/>
    <property type="match status" value="1"/>
</dbReference>
<name>V8C912_9HELI</name>
<feature type="region of interest" description="Disordered" evidence="6">
    <location>
        <begin position="308"/>
        <end position="328"/>
    </location>
</feature>
<evidence type="ECO:0000256" key="4">
    <source>
        <dbReference type="ARBA" id="ARBA00031870"/>
    </source>
</evidence>
<comment type="catalytic activity">
    <reaction evidence="1">
        <text>a uridine in RNA = a pseudouridine in RNA</text>
        <dbReference type="Rhea" id="RHEA:48348"/>
        <dbReference type="Rhea" id="RHEA-COMP:12068"/>
        <dbReference type="Rhea" id="RHEA-COMP:12069"/>
        <dbReference type="ChEBI" id="CHEBI:65314"/>
        <dbReference type="ChEBI" id="CHEBI:65315"/>
    </reaction>
</comment>
<protein>
    <recommendedName>
        <fullName evidence="4">RNA pseudouridylate synthase</fullName>
    </recommendedName>
    <alternativeName>
        <fullName evidence="5">RNA-uridine isomerase</fullName>
    </alternativeName>
</protein>
<dbReference type="CDD" id="cd02869">
    <property type="entry name" value="PseudoU_synth_RluA_like"/>
    <property type="match status" value="1"/>
</dbReference>
<dbReference type="RefSeq" id="WP_023927771.1">
    <property type="nucleotide sequence ID" value="NZ_KI669454.1"/>
</dbReference>
<dbReference type="GO" id="GO:0003723">
    <property type="term" value="F:RNA binding"/>
    <property type="evidence" value="ECO:0007669"/>
    <property type="project" value="InterPro"/>
</dbReference>
<gene>
    <name evidence="8" type="ORF">HMPREF2086_01045</name>
</gene>